<organism evidence="3 4">
    <name type="scientific">Thermosipho japonicus</name>
    <dbReference type="NCBI Taxonomy" id="90323"/>
    <lineage>
        <taxon>Bacteria</taxon>
        <taxon>Thermotogati</taxon>
        <taxon>Thermotogota</taxon>
        <taxon>Thermotogae</taxon>
        <taxon>Thermotogales</taxon>
        <taxon>Fervidobacteriaceae</taxon>
        <taxon>Thermosipho</taxon>
    </lineage>
</organism>
<dbReference type="NCBIfam" id="NF009985">
    <property type="entry name" value="PRK13451.1"/>
    <property type="match status" value="1"/>
</dbReference>
<sequence>MKLKIYSPNGLMFEKDVTVVTVRTVEGEMGLLERRAPIIAKLKVDKVVAKDNTQTYEYVIDDGFLHCDGENVIIVTEDIKKEIDPHKYLGG</sequence>
<accession>A0A841GJN5</accession>
<dbReference type="GO" id="GO:0015986">
    <property type="term" value="P:proton motive force-driven ATP synthesis"/>
    <property type="evidence" value="ECO:0007669"/>
    <property type="project" value="InterPro"/>
</dbReference>
<keyword evidence="1" id="KW-0139">CF(1)</keyword>
<feature type="domain" description="ATP synthase F1 complex delta/epsilon subunit N-terminal" evidence="2">
    <location>
        <begin position="1"/>
        <end position="78"/>
    </location>
</feature>
<protein>
    <submittedName>
        <fullName evidence="3">F-type H+-transporting ATPase subunit epsilon</fullName>
    </submittedName>
</protein>
<proteinExistence type="predicted"/>
<name>A0A841GJN5_9BACT</name>
<dbReference type="Pfam" id="PF02823">
    <property type="entry name" value="ATP-synt_DE_N"/>
    <property type="match status" value="1"/>
</dbReference>
<evidence type="ECO:0000313" key="3">
    <source>
        <dbReference type="EMBL" id="MBB6062567.1"/>
    </source>
</evidence>
<gene>
    <name evidence="3" type="ORF">HNP65_001005</name>
</gene>
<dbReference type="SUPFAM" id="SSF51344">
    <property type="entry name" value="Epsilon subunit of F1F0-ATP synthase N-terminal domain"/>
    <property type="match status" value="1"/>
</dbReference>
<dbReference type="InterPro" id="IPR036771">
    <property type="entry name" value="ATPsynth_dsu/esu_N"/>
</dbReference>
<dbReference type="InterPro" id="IPR020546">
    <property type="entry name" value="ATP_synth_F1_dsu/esu_N"/>
</dbReference>
<dbReference type="GO" id="GO:0045259">
    <property type="term" value="C:proton-transporting ATP synthase complex"/>
    <property type="evidence" value="ECO:0007669"/>
    <property type="project" value="UniProtKB-KW"/>
</dbReference>
<dbReference type="AlphaFoldDB" id="A0A841GJN5"/>
<keyword evidence="4" id="KW-1185">Reference proteome</keyword>
<dbReference type="RefSeq" id="WP_004100557.1">
    <property type="nucleotide sequence ID" value="NZ_JACHEX010000002.1"/>
</dbReference>
<evidence type="ECO:0000313" key="4">
    <source>
        <dbReference type="Proteomes" id="UP000555828"/>
    </source>
</evidence>
<evidence type="ECO:0000256" key="1">
    <source>
        <dbReference type="ARBA" id="ARBA00023196"/>
    </source>
</evidence>
<dbReference type="Proteomes" id="UP000555828">
    <property type="component" value="Unassembled WGS sequence"/>
</dbReference>
<dbReference type="Gene3D" id="2.60.15.10">
    <property type="entry name" value="F0F1 ATP synthase delta/epsilon subunit, N-terminal"/>
    <property type="match status" value="1"/>
</dbReference>
<dbReference type="EMBL" id="JACHEX010000002">
    <property type="protein sequence ID" value="MBB6062567.1"/>
    <property type="molecule type" value="Genomic_DNA"/>
</dbReference>
<comment type="caution">
    <text evidence="3">The sequence shown here is derived from an EMBL/GenBank/DDBJ whole genome shotgun (WGS) entry which is preliminary data.</text>
</comment>
<evidence type="ECO:0000259" key="2">
    <source>
        <dbReference type="Pfam" id="PF02823"/>
    </source>
</evidence>
<reference evidence="3 4" key="1">
    <citation type="submission" date="2020-08" db="EMBL/GenBank/DDBJ databases">
        <title>Genomic Encyclopedia of Type Strains, Phase IV (KMG-IV): sequencing the most valuable type-strain genomes for metagenomic binning, comparative biology and taxonomic classification.</title>
        <authorList>
            <person name="Goeker M."/>
        </authorList>
    </citation>
    <scope>NUCLEOTIDE SEQUENCE [LARGE SCALE GENOMIC DNA]</scope>
    <source>
        <strain evidence="3 4">DSM 13481</strain>
    </source>
</reference>
<keyword evidence="1" id="KW-0066">ATP synthesis</keyword>